<evidence type="ECO:0000313" key="2">
    <source>
        <dbReference type="Proteomes" id="UP000349468"/>
    </source>
</evidence>
<protein>
    <submittedName>
        <fullName evidence="1">Uncharacterized protein</fullName>
    </submittedName>
</protein>
<dbReference type="EMBL" id="CABVIK010000001">
    <property type="protein sequence ID" value="VVO54793.1"/>
    <property type="molecule type" value="Genomic_DNA"/>
</dbReference>
<accession>A0A5E7H1Z3</accession>
<gene>
    <name evidence="1" type="ORF">PS870_00490</name>
</gene>
<dbReference type="AlphaFoldDB" id="A0A5E7H1Z3"/>
<organism evidence="1 2">
    <name type="scientific">Pseudomonas fluorescens</name>
    <dbReference type="NCBI Taxonomy" id="294"/>
    <lineage>
        <taxon>Bacteria</taxon>
        <taxon>Pseudomonadati</taxon>
        <taxon>Pseudomonadota</taxon>
        <taxon>Gammaproteobacteria</taxon>
        <taxon>Pseudomonadales</taxon>
        <taxon>Pseudomonadaceae</taxon>
        <taxon>Pseudomonas</taxon>
    </lineage>
</organism>
<proteinExistence type="predicted"/>
<dbReference type="RefSeq" id="WP_154911644.1">
    <property type="nucleotide sequence ID" value="NZ_CABVIK010000001.1"/>
</dbReference>
<evidence type="ECO:0000313" key="1">
    <source>
        <dbReference type="EMBL" id="VVO54793.1"/>
    </source>
</evidence>
<dbReference type="Proteomes" id="UP000349468">
    <property type="component" value="Unassembled WGS sequence"/>
</dbReference>
<name>A0A5E7H1Z3_PSEFL</name>
<sequence length="140" mass="15426">MSLDLYLEADNALTAPTLRKALNDADAWEINVVGDSLEATFISGLTLSTDGVITDSTIYSEDTKGIDFRVAMRCTIRIKSPEPEGQSAMDDLDKIAQSIAQTCSSLFLISFQLEETLYWRDTAGLHRPDARTSKNNDEST</sequence>
<reference evidence="1 2" key="1">
    <citation type="submission" date="2019-09" db="EMBL/GenBank/DDBJ databases">
        <authorList>
            <person name="Chandra G."/>
            <person name="Truman W A."/>
        </authorList>
    </citation>
    <scope>NUCLEOTIDE SEQUENCE [LARGE SCALE GENOMIC DNA]</scope>
    <source>
        <strain evidence="1">PS870</strain>
    </source>
</reference>